<gene>
    <name evidence="2" type="ORF">OVA965_LOCUS16551</name>
    <name evidence="3" type="ORF">TMI583_LOCUS16561</name>
</gene>
<feature type="transmembrane region" description="Helical" evidence="1">
    <location>
        <begin position="75"/>
        <end position="95"/>
    </location>
</feature>
<dbReference type="Proteomes" id="UP000677228">
    <property type="component" value="Unassembled WGS sequence"/>
</dbReference>
<accession>A0A8S2JHL1</accession>
<comment type="caution">
    <text evidence="3">The sequence shown here is derived from an EMBL/GenBank/DDBJ whole genome shotgun (WGS) entry which is preliminary data.</text>
</comment>
<name>A0A8S2JHL1_9BILA</name>
<reference evidence="3" key="1">
    <citation type="submission" date="2021-02" db="EMBL/GenBank/DDBJ databases">
        <authorList>
            <person name="Nowell W R."/>
        </authorList>
    </citation>
    <scope>NUCLEOTIDE SEQUENCE</scope>
</reference>
<evidence type="ECO:0000256" key="1">
    <source>
        <dbReference type="SAM" id="Phobius"/>
    </source>
</evidence>
<evidence type="ECO:0000313" key="3">
    <source>
        <dbReference type="EMBL" id="CAF3810532.1"/>
    </source>
</evidence>
<dbReference type="EMBL" id="CAJOBA010007727">
    <property type="protein sequence ID" value="CAF3810532.1"/>
    <property type="molecule type" value="Genomic_DNA"/>
</dbReference>
<dbReference type="Proteomes" id="UP000682733">
    <property type="component" value="Unassembled WGS sequence"/>
</dbReference>
<proteinExistence type="predicted"/>
<feature type="transmembrane region" description="Helical" evidence="1">
    <location>
        <begin position="116"/>
        <end position="142"/>
    </location>
</feature>
<evidence type="ECO:0000313" key="2">
    <source>
        <dbReference type="EMBL" id="CAF1042393.1"/>
    </source>
</evidence>
<protein>
    <recommendedName>
        <fullName evidence="5">DUF1772 domain-containing protein</fullName>
    </recommendedName>
</protein>
<feature type="transmembrane region" description="Helical" evidence="1">
    <location>
        <begin position="51"/>
        <end position="69"/>
    </location>
</feature>
<dbReference type="EMBL" id="CAJNOK010007715">
    <property type="protein sequence ID" value="CAF1042393.1"/>
    <property type="molecule type" value="Genomic_DNA"/>
</dbReference>
<sequence length="144" mass="15477">MSQSPTIAIWTSIMATGGGLGEIFVNHDARMNINGEHAVPQLIEAHKRNKLLTNLMLAASGIGGILSYQHTKDTYWLAGAGLMLAGIPYCALVENPVCDQLKFFTLDAKSEKAKNLLASWGQISLGKLALAVGGSVVFYFVARR</sequence>
<dbReference type="AlphaFoldDB" id="A0A8S2JHL1"/>
<organism evidence="3 4">
    <name type="scientific">Didymodactylos carnosus</name>
    <dbReference type="NCBI Taxonomy" id="1234261"/>
    <lineage>
        <taxon>Eukaryota</taxon>
        <taxon>Metazoa</taxon>
        <taxon>Spiralia</taxon>
        <taxon>Gnathifera</taxon>
        <taxon>Rotifera</taxon>
        <taxon>Eurotatoria</taxon>
        <taxon>Bdelloidea</taxon>
        <taxon>Philodinida</taxon>
        <taxon>Philodinidae</taxon>
        <taxon>Didymodactylos</taxon>
    </lineage>
</organism>
<keyword evidence="1" id="KW-0812">Transmembrane</keyword>
<keyword evidence="1" id="KW-1133">Transmembrane helix</keyword>
<evidence type="ECO:0008006" key="5">
    <source>
        <dbReference type="Google" id="ProtNLM"/>
    </source>
</evidence>
<keyword evidence="1" id="KW-0472">Membrane</keyword>
<evidence type="ECO:0000313" key="4">
    <source>
        <dbReference type="Proteomes" id="UP000682733"/>
    </source>
</evidence>